<reference evidence="1 2" key="1">
    <citation type="submission" date="2021-06" db="EMBL/GenBank/DDBJ databases">
        <title>Caerostris darwini draft genome.</title>
        <authorList>
            <person name="Kono N."/>
            <person name="Arakawa K."/>
        </authorList>
    </citation>
    <scope>NUCLEOTIDE SEQUENCE [LARGE SCALE GENOMIC DNA]</scope>
</reference>
<sequence>MPTTPYPEMVQCIRSEDGLWGQATKHYPVLSLTLSATNYLRWALFLSEVGVDVFFLCEKRDDFCRVVEEGCSMAIYLFKTVKEKCDTIQCELTLELSQAASKGKVVGIEWEEVEAQAYKMLVL</sequence>
<comment type="caution">
    <text evidence="1">The sequence shown here is derived from an EMBL/GenBank/DDBJ whole genome shotgun (WGS) entry which is preliminary data.</text>
</comment>
<protein>
    <submittedName>
        <fullName evidence="1">Uncharacterized protein</fullName>
    </submittedName>
</protein>
<name>A0AAV4RFT0_9ARAC</name>
<keyword evidence="2" id="KW-1185">Reference proteome</keyword>
<proteinExistence type="predicted"/>
<accession>A0AAV4RFT0</accession>
<evidence type="ECO:0000313" key="1">
    <source>
        <dbReference type="EMBL" id="GIY19181.1"/>
    </source>
</evidence>
<evidence type="ECO:0000313" key="2">
    <source>
        <dbReference type="Proteomes" id="UP001054837"/>
    </source>
</evidence>
<dbReference type="EMBL" id="BPLQ01006021">
    <property type="protein sequence ID" value="GIY19181.1"/>
    <property type="molecule type" value="Genomic_DNA"/>
</dbReference>
<gene>
    <name evidence="1" type="ORF">CDAR_34061</name>
</gene>
<dbReference type="Proteomes" id="UP001054837">
    <property type="component" value="Unassembled WGS sequence"/>
</dbReference>
<organism evidence="1 2">
    <name type="scientific">Caerostris darwini</name>
    <dbReference type="NCBI Taxonomy" id="1538125"/>
    <lineage>
        <taxon>Eukaryota</taxon>
        <taxon>Metazoa</taxon>
        <taxon>Ecdysozoa</taxon>
        <taxon>Arthropoda</taxon>
        <taxon>Chelicerata</taxon>
        <taxon>Arachnida</taxon>
        <taxon>Araneae</taxon>
        <taxon>Araneomorphae</taxon>
        <taxon>Entelegynae</taxon>
        <taxon>Araneoidea</taxon>
        <taxon>Araneidae</taxon>
        <taxon>Caerostris</taxon>
    </lineage>
</organism>
<dbReference type="AlphaFoldDB" id="A0AAV4RFT0"/>